<protein>
    <recommendedName>
        <fullName evidence="5">Maltodextrin-binding protein</fullName>
    </recommendedName>
</protein>
<evidence type="ECO:0000256" key="2">
    <source>
        <dbReference type="ARBA" id="ARBA00022448"/>
    </source>
</evidence>
<keyword evidence="7" id="KW-1185">Reference proteome</keyword>
<evidence type="ECO:0000256" key="5">
    <source>
        <dbReference type="RuleBase" id="RU365005"/>
    </source>
</evidence>
<proteinExistence type="inferred from homology"/>
<evidence type="ECO:0000256" key="4">
    <source>
        <dbReference type="ARBA" id="ARBA00022729"/>
    </source>
</evidence>
<dbReference type="PANTHER" id="PTHR30061">
    <property type="entry name" value="MALTOSE-BINDING PERIPLASMIC PROTEIN"/>
    <property type="match status" value="1"/>
</dbReference>
<comment type="similarity">
    <text evidence="1 5">Belongs to the bacterial solute-binding protein 1 family.</text>
</comment>
<dbReference type="PROSITE" id="PS51257">
    <property type="entry name" value="PROKAR_LIPOPROTEIN"/>
    <property type="match status" value="1"/>
</dbReference>
<evidence type="ECO:0000313" key="6">
    <source>
        <dbReference type="EMBL" id="GAA4058549.1"/>
    </source>
</evidence>
<dbReference type="Gene3D" id="3.40.190.10">
    <property type="entry name" value="Periplasmic binding protein-like II"/>
    <property type="match status" value="2"/>
</dbReference>
<dbReference type="InterPro" id="IPR006060">
    <property type="entry name" value="Maltose/Cyclodextrin-bd"/>
</dbReference>
<evidence type="ECO:0000313" key="7">
    <source>
        <dbReference type="Proteomes" id="UP001501734"/>
    </source>
</evidence>
<dbReference type="PANTHER" id="PTHR30061:SF50">
    <property type="entry name" value="MALTOSE_MALTODEXTRIN-BINDING PERIPLASMIC PROTEIN"/>
    <property type="match status" value="1"/>
</dbReference>
<evidence type="ECO:0000256" key="3">
    <source>
        <dbReference type="ARBA" id="ARBA00022597"/>
    </source>
</evidence>
<organism evidence="6 7">
    <name type="scientific">Amphibacillus indicireducens</name>
    <dbReference type="NCBI Taxonomy" id="1076330"/>
    <lineage>
        <taxon>Bacteria</taxon>
        <taxon>Bacillati</taxon>
        <taxon>Bacillota</taxon>
        <taxon>Bacilli</taxon>
        <taxon>Bacillales</taxon>
        <taxon>Bacillaceae</taxon>
        <taxon>Amphibacillus</taxon>
    </lineage>
</organism>
<keyword evidence="5" id="KW-0472">Membrane</keyword>
<keyword evidence="5" id="KW-0449">Lipoprotein</keyword>
<dbReference type="InterPro" id="IPR006059">
    <property type="entry name" value="SBP"/>
</dbReference>
<dbReference type="SUPFAM" id="SSF53850">
    <property type="entry name" value="Periplasmic binding protein-like II"/>
    <property type="match status" value="1"/>
</dbReference>
<dbReference type="PRINTS" id="PR00181">
    <property type="entry name" value="MALTOSEBP"/>
</dbReference>
<evidence type="ECO:0000256" key="1">
    <source>
        <dbReference type="ARBA" id="ARBA00008520"/>
    </source>
</evidence>
<accession>A0ABP7V331</accession>
<keyword evidence="3 5" id="KW-0762">Sugar transport</keyword>
<name>A0ABP7V331_9BACI</name>
<dbReference type="Pfam" id="PF13416">
    <property type="entry name" value="SBP_bac_8"/>
    <property type="match status" value="1"/>
</dbReference>
<dbReference type="EMBL" id="BAABDL010000014">
    <property type="protein sequence ID" value="GAA4058549.1"/>
    <property type="molecule type" value="Genomic_DNA"/>
</dbReference>
<dbReference type="RefSeq" id="WP_344909551.1">
    <property type="nucleotide sequence ID" value="NZ_BAABDL010000014.1"/>
</dbReference>
<keyword evidence="2 5" id="KW-0813">Transport</keyword>
<comment type="caution">
    <text evidence="6">The sequence shown here is derived from an EMBL/GenBank/DDBJ whole genome shotgun (WGS) entry which is preliminary data.</text>
</comment>
<keyword evidence="4" id="KW-0732">Signal</keyword>
<gene>
    <name evidence="6" type="ORF">GCM10022410_02080</name>
</gene>
<sequence>MMQFKKRLAILFGIVLMVSLIVACEPDRGEPQVSQDLEEGEMPDKPEQLLVWVHDDEDGDISAEELYADYFGNYTEETGIEVVMEIVPMPDQVQNLALAGPSGDGPDIFFQPQDRLGDVVAQGLATPIVYSNEEINGFSEAAIDAFTYEGEIYGAPVAIETYFAYYNKAIIDEYPATIEEVFDMSLEFTNREKDQYGFLISPEFYYLYSFINSNGGYIFGEQDGVYDVDDIGLDNEGAVAGLEQYMEFINADILPRTLTVDVLDGLFTDGKVGMVISGPWAISNYQRALGDDLGTAPLPEMGGEIAPSFVGVKSWLVSSYSEHPEWAMDLAKFITNDESSQLYHELTNELPPRPAILDAIDDPIYAGHTQQIEYGTPMPNIPEMSAVWAMDDAIQLIINGEDIEEVLSETVQNIKDQIELY</sequence>
<comment type="subcellular location">
    <subcellularLocation>
        <location evidence="5">Cell membrane</location>
        <topology evidence="5">Lipid-anchor</topology>
    </subcellularLocation>
</comment>
<keyword evidence="5" id="KW-1003">Cell membrane</keyword>
<reference evidence="7" key="1">
    <citation type="journal article" date="2019" name="Int. J. Syst. Evol. Microbiol.">
        <title>The Global Catalogue of Microorganisms (GCM) 10K type strain sequencing project: providing services to taxonomists for standard genome sequencing and annotation.</title>
        <authorList>
            <consortium name="The Broad Institute Genomics Platform"/>
            <consortium name="The Broad Institute Genome Sequencing Center for Infectious Disease"/>
            <person name="Wu L."/>
            <person name="Ma J."/>
        </authorList>
    </citation>
    <scope>NUCLEOTIDE SEQUENCE [LARGE SCALE GENOMIC DNA]</scope>
    <source>
        <strain evidence="7">JCM 17250</strain>
    </source>
</reference>
<dbReference type="Proteomes" id="UP001501734">
    <property type="component" value="Unassembled WGS sequence"/>
</dbReference>